<dbReference type="Pfam" id="PF12784">
    <property type="entry name" value="PDDEXK_2"/>
    <property type="match status" value="1"/>
</dbReference>
<dbReference type="EMBL" id="QVLU01000004">
    <property type="protein sequence ID" value="RGE73157.1"/>
    <property type="molecule type" value="Genomic_DNA"/>
</dbReference>
<dbReference type="OrthoDB" id="2057992at2"/>
<reference evidence="2 3" key="1">
    <citation type="submission" date="2018-08" db="EMBL/GenBank/DDBJ databases">
        <title>A genome reference for cultivated species of the human gut microbiota.</title>
        <authorList>
            <person name="Zou Y."/>
            <person name="Xue W."/>
            <person name="Luo G."/>
        </authorList>
    </citation>
    <scope>NUCLEOTIDE SEQUENCE [LARGE SCALE GENOMIC DNA]</scope>
    <source>
        <strain evidence="2 3">AF26-4BH</strain>
    </source>
</reference>
<evidence type="ECO:0008006" key="4">
    <source>
        <dbReference type="Google" id="ProtNLM"/>
    </source>
</evidence>
<evidence type="ECO:0000313" key="3">
    <source>
        <dbReference type="Proteomes" id="UP000261166"/>
    </source>
</evidence>
<comment type="caution">
    <text evidence="2">The sequence shown here is derived from an EMBL/GenBank/DDBJ whole genome shotgun (WGS) entry which is preliminary data.</text>
</comment>
<evidence type="ECO:0000256" key="1">
    <source>
        <dbReference type="SAM" id="Coils"/>
    </source>
</evidence>
<dbReference type="AlphaFoldDB" id="A0A3E3J1D2"/>
<proteinExistence type="predicted"/>
<gene>
    <name evidence="2" type="ORF">DWY69_06675</name>
</gene>
<evidence type="ECO:0000313" key="2">
    <source>
        <dbReference type="EMBL" id="RGE73157.1"/>
    </source>
</evidence>
<name>A0A3E3J1D2_9FIRM</name>
<feature type="coiled-coil region" evidence="1">
    <location>
        <begin position="267"/>
        <end position="355"/>
    </location>
</feature>
<dbReference type="Proteomes" id="UP000261166">
    <property type="component" value="Unassembled WGS sequence"/>
</dbReference>
<keyword evidence="1" id="KW-0175">Coiled coil</keyword>
<protein>
    <recommendedName>
        <fullName evidence="4">PD-(D/E)XK nuclease family transposase</fullName>
    </recommendedName>
</protein>
<dbReference type="RefSeq" id="WP_025488179.1">
    <property type="nucleotide sequence ID" value="NZ_JBKVAZ010000003.1"/>
</dbReference>
<organism evidence="2 3">
    <name type="scientific">Eisenbergiella massiliensis</name>
    <dbReference type="NCBI Taxonomy" id="1720294"/>
    <lineage>
        <taxon>Bacteria</taxon>
        <taxon>Bacillati</taxon>
        <taxon>Bacillota</taxon>
        <taxon>Clostridia</taxon>
        <taxon>Lachnospirales</taxon>
        <taxon>Lachnospiraceae</taxon>
        <taxon>Eisenbergiella</taxon>
    </lineage>
</organism>
<accession>A0A3E3J1D2</accession>
<sequence>MVNRLKNYFPMIRERKEVLEEICSNHRLQALFQSWEKEHQEEFLDFCTGMKGVKILYDSFFKEIMNPEYTPDRLARFLSLVLGKQVRIRQVLPNDSSRIADENSLLITDILVEFDDGSLANVEIQKIGYAFPGERSACYSADLLLRQYKRARDKKKREKRKFSYKDIKNVYVIVLFEKSSGEFHAISGKHLHKSYWGFDTGLELKLPQNFIFIALDIFQKNMENKHINNELDAWLMFFSTEDPERIIQLIGKYPMFREMYGNVYEICRNMEKVMEMFSEELKEMDRNTVQYMIDEMQETINAQTAALEAEKKSQIKMQELINAQAATLEAALKRLEAALKRIEELESKIPADSEK</sequence>